<reference evidence="2" key="1">
    <citation type="submission" date="2016-04" db="UniProtKB">
        <authorList>
            <consortium name="WormBaseParasite"/>
        </authorList>
    </citation>
    <scope>IDENTIFICATION</scope>
</reference>
<keyword evidence="1" id="KW-1185">Reference proteome</keyword>
<evidence type="ECO:0000313" key="1">
    <source>
        <dbReference type="Proteomes" id="UP000046393"/>
    </source>
</evidence>
<sequence>MDENSQMIKMDKKAITKLKEEVAVKLKQELLKEIDDRFKQELGNEQWIRRSEIMDIISSFMEMLCAEFDELLVSKVDHCLQKLRQKIALDSDEAIDIVNKWKQESQNNCKRKVINELCEQLTERERRSKDRWMKAIGNLKHYVVEMDDGYESESWEQDKFPIIEDLLNRFKNRLVIVFMKANDEVEDLLCSVHRRERFQMVEYLLPGLTRKNSITNVMGGNVRITFARSDLAYEFHVKPNEEVIIINYDFYTRTKTYMHRLRLAGFSGIPKGIVINLVEQSQLEYLGNIECHYDLVMEPLSEDISLFST</sequence>
<organism evidence="1 2">
    <name type="scientific">Syphacia muris</name>
    <dbReference type="NCBI Taxonomy" id="451379"/>
    <lineage>
        <taxon>Eukaryota</taxon>
        <taxon>Metazoa</taxon>
        <taxon>Ecdysozoa</taxon>
        <taxon>Nematoda</taxon>
        <taxon>Chromadorea</taxon>
        <taxon>Rhabditida</taxon>
        <taxon>Spirurina</taxon>
        <taxon>Oxyuridomorpha</taxon>
        <taxon>Oxyuroidea</taxon>
        <taxon>Oxyuridae</taxon>
        <taxon>Syphacia</taxon>
    </lineage>
</organism>
<evidence type="ECO:0000313" key="2">
    <source>
        <dbReference type="WBParaSite" id="SMUV_0000670101-mRNA-1"/>
    </source>
</evidence>
<protein>
    <submittedName>
        <fullName evidence="2">Helicase</fullName>
    </submittedName>
</protein>
<dbReference type="Proteomes" id="UP000046393">
    <property type="component" value="Unplaced"/>
</dbReference>
<accession>A0A158R5G4</accession>
<dbReference type="InterPro" id="IPR027417">
    <property type="entry name" value="P-loop_NTPase"/>
</dbReference>
<dbReference type="AlphaFoldDB" id="A0A158R5G4"/>
<proteinExistence type="predicted"/>
<dbReference type="WBParaSite" id="SMUV_0000670101-mRNA-1">
    <property type="protein sequence ID" value="SMUV_0000670101-mRNA-1"/>
    <property type="gene ID" value="SMUV_0000670101"/>
</dbReference>
<dbReference type="Gene3D" id="3.40.50.300">
    <property type="entry name" value="P-loop containing nucleotide triphosphate hydrolases"/>
    <property type="match status" value="1"/>
</dbReference>
<name>A0A158R5G4_9BILA</name>